<feature type="transmembrane region" description="Helical" evidence="14">
    <location>
        <begin position="231"/>
        <end position="252"/>
    </location>
</feature>
<gene>
    <name evidence="15" type="ORF">RGQ13_00245</name>
</gene>
<keyword evidence="16" id="KW-1185">Reference proteome</keyword>
<feature type="transmembrane region" description="Helical" evidence="14">
    <location>
        <begin position="188"/>
        <end position="205"/>
    </location>
</feature>
<keyword evidence="3 14" id="KW-0813">Transport</keyword>
<keyword evidence="8 14" id="KW-0915">Sodium</keyword>
<feature type="transmembrane region" description="Helical" evidence="14">
    <location>
        <begin position="461"/>
        <end position="485"/>
    </location>
</feature>
<dbReference type="PANTHER" id="PTHR48086:SF3">
    <property type="entry name" value="SODIUM_PROLINE SYMPORTER"/>
    <property type="match status" value="1"/>
</dbReference>
<keyword evidence="10 14" id="KW-0472">Membrane</keyword>
<evidence type="ECO:0000313" key="16">
    <source>
        <dbReference type="Proteomes" id="UP001258994"/>
    </source>
</evidence>
<feature type="transmembrane region" description="Helical" evidence="14">
    <location>
        <begin position="120"/>
        <end position="137"/>
    </location>
</feature>
<keyword evidence="11 14" id="KW-0739">Sodium transport</keyword>
<evidence type="ECO:0000256" key="8">
    <source>
        <dbReference type="ARBA" id="ARBA00023053"/>
    </source>
</evidence>
<dbReference type="InterPro" id="IPR001734">
    <property type="entry name" value="Na/solute_symporter"/>
</dbReference>
<keyword evidence="5 14" id="KW-0812">Transmembrane</keyword>
<evidence type="ECO:0000256" key="13">
    <source>
        <dbReference type="RuleBase" id="RU362091"/>
    </source>
</evidence>
<evidence type="ECO:0000256" key="5">
    <source>
        <dbReference type="ARBA" id="ARBA00022692"/>
    </source>
</evidence>
<keyword evidence="4" id="KW-1003">Cell membrane</keyword>
<evidence type="ECO:0000256" key="9">
    <source>
        <dbReference type="ARBA" id="ARBA00023065"/>
    </source>
</evidence>
<feature type="transmembrane region" description="Helical" evidence="14">
    <location>
        <begin position="71"/>
        <end position="90"/>
    </location>
</feature>
<dbReference type="RefSeq" id="WP_348391554.1">
    <property type="nucleotide sequence ID" value="NZ_CP134145.1"/>
</dbReference>
<protein>
    <recommendedName>
        <fullName evidence="14">Sodium/proline symporter</fullName>
    </recommendedName>
    <alternativeName>
        <fullName evidence="14">Proline permease</fullName>
    </alternativeName>
</protein>
<keyword evidence="9 14" id="KW-0406">Ion transport</keyword>
<proteinExistence type="inferred from homology"/>
<feature type="transmembrane region" description="Helical" evidence="14">
    <location>
        <begin position="6"/>
        <end position="23"/>
    </location>
</feature>
<dbReference type="EMBL" id="CP134145">
    <property type="protein sequence ID" value="WNC72437.1"/>
    <property type="molecule type" value="Genomic_DNA"/>
</dbReference>
<dbReference type="CDD" id="cd11475">
    <property type="entry name" value="SLC5sbd_PutP"/>
    <property type="match status" value="1"/>
</dbReference>
<comment type="subcellular location">
    <subcellularLocation>
        <location evidence="14">Cell inner membrane</location>
        <topology evidence="14">Multi-pass membrane protein</topology>
    </subcellularLocation>
    <subcellularLocation>
        <location evidence="1">Cell membrane</location>
        <topology evidence="1">Multi-pass membrane protein</topology>
    </subcellularLocation>
</comment>
<feature type="transmembrane region" description="Helical" evidence="14">
    <location>
        <begin position="436"/>
        <end position="455"/>
    </location>
</feature>
<evidence type="ECO:0000256" key="11">
    <source>
        <dbReference type="ARBA" id="ARBA00023201"/>
    </source>
</evidence>
<evidence type="ECO:0000256" key="12">
    <source>
        <dbReference type="ARBA" id="ARBA00033708"/>
    </source>
</evidence>
<evidence type="ECO:0000256" key="1">
    <source>
        <dbReference type="ARBA" id="ARBA00004651"/>
    </source>
</evidence>
<dbReference type="PANTHER" id="PTHR48086">
    <property type="entry name" value="SODIUM/PROLINE SYMPORTER-RELATED"/>
    <property type="match status" value="1"/>
</dbReference>
<feature type="transmembrane region" description="Helical" evidence="14">
    <location>
        <begin position="273"/>
        <end position="297"/>
    </location>
</feature>
<evidence type="ECO:0000256" key="3">
    <source>
        <dbReference type="ARBA" id="ARBA00022448"/>
    </source>
</evidence>
<feature type="transmembrane region" description="Helical" evidence="14">
    <location>
        <begin position="157"/>
        <end position="181"/>
    </location>
</feature>
<feature type="transmembrane region" description="Helical" evidence="14">
    <location>
        <begin position="376"/>
        <end position="398"/>
    </location>
</feature>
<feature type="transmembrane region" description="Helical" evidence="14">
    <location>
        <begin position="404"/>
        <end position="429"/>
    </location>
</feature>
<reference evidence="16" key="1">
    <citation type="submission" date="2023-09" db="EMBL/GenBank/DDBJ databases">
        <authorList>
            <person name="Li S."/>
            <person name="Li X."/>
            <person name="Zhang C."/>
            <person name="Zhao Z."/>
        </authorList>
    </citation>
    <scope>NUCLEOTIDE SEQUENCE [LARGE SCALE GENOMIC DNA]</scope>
    <source>
        <strain evidence="16">SQ149</strain>
    </source>
</reference>
<dbReference type="PROSITE" id="PS50283">
    <property type="entry name" value="NA_SOLUT_SYMP_3"/>
    <property type="match status" value="1"/>
</dbReference>
<keyword evidence="6 14" id="KW-0769">Symport</keyword>
<evidence type="ECO:0000313" key="15">
    <source>
        <dbReference type="EMBL" id="WNC72437.1"/>
    </source>
</evidence>
<dbReference type="InterPro" id="IPR011851">
    <property type="entry name" value="Na/Pro_symporter"/>
</dbReference>
<keyword evidence="14" id="KW-0997">Cell inner membrane</keyword>
<evidence type="ECO:0000256" key="7">
    <source>
        <dbReference type="ARBA" id="ARBA00022989"/>
    </source>
</evidence>
<feature type="transmembrane region" description="Helical" evidence="14">
    <location>
        <begin position="327"/>
        <end position="355"/>
    </location>
</feature>
<evidence type="ECO:0000256" key="2">
    <source>
        <dbReference type="ARBA" id="ARBA00006434"/>
    </source>
</evidence>
<evidence type="ECO:0000256" key="10">
    <source>
        <dbReference type="ARBA" id="ARBA00023136"/>
    </source>
</evidence>
<name>A0ABY9TUD2_9GAMM</name>
<dbReference type="Proteomes" id="UP001258994">
    <property type="component" value="Chromosome"/>
</dbReference>
<accession>A0ABY9TUD2</accession>
<keyword evidence="7 14" id="KW-1133">Transmembrane helix</keyword>
<dbReference type="Gene3D" id="1.20.1730.10">
    <property type="entry name" value="Sodium/glucose cotransporter"/>
    <property type="match status" value="1"/>
</dbReference>
<dbReference type="InterPro" id="IPR050277">
    <property type="entry name" value="Sodium:Solute_Symporter"/>
</dbReference>
<evidence type="ECO:0000256" key="6">
    <source>
        <dbReference type="ARBA" id="ARBA00022847"/>
    </source>
</evidence>
<comment type="function">
    <text evidence="14">Catalyzes the sodium-dependent uptake of extracellular L-proline.</text>
</comment>
<comment type="catalytic activity">
    <reaction evidence="12">
        <text>L-proline(in) + Na(+)(in) = L-proline(out) + Na(+)(out)</text>
        <dbReference type="Rhea" id="RHEA:28967"/>
        <dbReference type="ChEBI" id="CHEBI:29101"/>
        <dbReference type="ChEBI" id="CHEBI:60039"/>
    </reaction>
</comment>
<evidence type="ECO:0000256" key="14">
    <source>
        <dbReference type="RuleBase" id="RU366012"/>
    </source>
</evidence>
<sequence>MFEKYLMLIIYFAVLIGLSYIASKQVKNLKDYFTGGKSLGYLVAAFSTQATGESAWLLLGLTGMGALVGVSAYWIVVGEVIGVAIAWFVMAQRFKKLTDLYDSITMTDYLVSRFRPTTNTLRLVAAFSLSIFVLIYISAQIDATGSAFERFLGWDYYLGAIIGFVIVVIYCVMGGFLAVAWTDMFQGAVMLLCLCLLPIVAYFMLADSDNIITGLQAIDPNLLNISGAYDFNLMGIMSILGMLFIGIGFLGSPQIFARFIAIRDKEELNKGRWVAVVFTFLVGTSAVTIGIIGRYIFTSVGVDPEATLGNGGQNVLPNLVEHTFPPLIVGLYVAAVLSAIMSTVSSLLILASGAITNDFYRKIINPELRGKSAARISRYVTIGLAIVALGIALSVAILSPDRTIFWFVIFGWSGIAATFCPMVILSLFWKNYTASGAIASMIVGFISIPFFKFAAPNIDGIGQYFVALESLPPAFCASLIAGYLVCKIMPNQSINEDYAIDLQSIHSQATD</sequence>
<organism evidence="15 16">
    <name type="scientific">Thalassotalea psychrophila</name>
    <dbReference type="NCBI Taxonomy" id="3065647"/>
    <lineage>
        <taxon>Bacteria</taxon>
        <taxon>Pseudomonadati</taxon>
        <taxon>Pseudomonadota</taxon>
        <taxon>Gammaproteobacteria</taxon>
        <taxon>Alteromonadales</taxon>
        <taxon>Colwelliaceae</taxon>
        <taxon>Thalassotalea</taxon>
    </lineage>
</organism>
<comment type="similarity">
    <text evidence="2 13">Belongs to the sodium:solute symporter (SSF) (TC 2.A.21) family.</text>
</comment>
<dbReference type="NCBIfam" id="TIGR00813">
    <property type="entry name" value="sss"/>
    <property type="match status" value="1"/>
</dbReference>
<dbReference type="Pfam" id="PF00474">
    <property type="entry name" value="SSF"/>
    <property type="match status" value="1"/>
</dbReference>
<evidence type="ECO:0000256" key="4">
    <source>
        <dbReference type="ARBA" id="ARBA00022475"/>
    </source>
</evidence>
<dbReference type="InterPro" id="IPR038377">
    <property type="entry name" value="Na/Glc_symporter_sf"/>
</dbReference>
<keyword evidence="14" id="KW-0029">Amino-acid transport</keyword>